<evidence type="ECO:0000313" key="7">
    <source>
        <dbReference type="Proteomes" id="UP000828743"/>
    </source>
</evidence>
<comment type="subcellular location">
    <subcellularLocation>
        <location evidence="1">Virion</location>
    </subcellularLocation>
</comment>
<organism evidence="6 7">
    <name type="scientific">Escherichia phage HildyBeyeler</name>
    <dbReference type="NCBI Taxonomy" id="2852005"/>
    <lineage>
        <taxon>Viruses</taxon>
        <taxon>Duplodnaviria</taxon>
        <taxon>Heunggongvirae</taxon>
        <taxon>Uroviricota</taxon>
        <taxon>Caudoviricetes</taxon>
        <taxon>Demerecviridae</taxon>
        <taxon>Markadamsvirinae</taxon>
        <taxon>Tequintavirus</taxon>
        <taxon>Tequintavirus hildybeyeler</taxon>
    </lineage>
</organism>
<evidence type="ECO:0000256" key="3">
    <source>
        <dbReference type="SAM" id="Coils"/>
    </source>
</evidence>
<evidence type="ECO:0000259" key="5">
    <source>
        <dbReference type="PROSITE" id="PS51688"/>
    </source>
</evidence>
<accession>A0AAE7VSK7</accession>
<dbReference type="InterPro" id="IPR030392">
    <property type="entry name" value="S74_ICA"/>
</dbReference>
<reference evidence="7" key="1">
    <citation type="journal article" date="2021" name="PLoS Biol.">
        <title>Systematic exploration of Escherichia coli phage-host interactions with the BASEL phage collection.</title>
        <authorList>
            <person name="Maffei E."/>
            <person name="Shaidullina A."/>
            <person name="Burkolter M."/>
            <person name="Heyer Y."/>
            <person name="Estermann F."/>
            <person name="Druelle V."/>
            <person name="Sauer P."/>
            <person name="Willi L."/>
            <person name="Michaelis S."/>
            <person name="Hilbi H."/>
            <person name="Thaler D.S."/>
            <person name="Harms A."/>
        </authorList>
    </citation>
    <scope>NUCLEOTIDE SEQUENCE [LARGE SCALE GENOMIC DNA]</scope>
    <source>
        <strain evidence="7">Bas33</strain>
    </source>
</reference>
<evidence type="ECO:0000256" key="1">
    <source>
        <dbReference type="ARBA" id="ARBA00004328"/>
    </source>
</evidence>
<dbReference type="Pfam" id="PF13884">
    <property type="entry name" value="Peptidase_S74"/>
    <property type="match status" value="1"/>
</dbReference>
<evidence type="ECO:0000313" key="6">
    <source>
        <dbReference type="EMBL" id="QXV80034.1"/>
    </source>
</evidence>
<dbReference type="EMBL" id="MZ501074">
    <property type="protein sequence ID" value="QXV80034.1"/>
    <property type="molecule type" value="Genomic_DNA"/>
</dbReference>
<keyword evidence="3" id="KW-0175">Coiled coil</keyword>
<gene>
    <name evidence="6" type="ORF">bas33_0023</name>
</gene>
<protein>
    <submittedName>
        <fullName evidence="6">Lateral tail fiber protein</fullName>
    </submittedName>
</protein>
<evidence type="ECO:0000256" key="2">
    <source>
        <dbReference type="ARBA" id="ARBA00022732"/>
    </source>
</evidence>
<dbReference type="GO" id="GO:0098015">
    <property type="term" value="C:virus tail"/>
    <property type="evidence" value="ECO:0007669"/>
    <property type="project" value="UniProtKB-KW"/>
</dbReference>
<sequence>MAITKIILQQMVTMDQNSITASKYPKYTIVLGNTISSITAAELTSAIESSKASAAAAKTSETNAKQSELNAKGSENEAKISATSSQQSATQSASSATASANSAGAAKTSETNAKASETAAKTSETNAKASETAAKTSETHAKASETAAAASASAAKTSETNAAASASAAKTSETNANNSKTAAANSANAAKTSETNAKTSETNAAASATRAESVASGMRDSIGLGNSARDCPDISGNPSAYIGFMRIREGVPGWPSIANGEAYLTGVISVNDGSPSYTGIFHGWNTRSLYTYRWSSSLGPQWTRHARKDEVDRLVQGSGESAIWGAGRKQKLVLWDGGTGATMDWGVYDEAGAKWIPLGVGRGGTGATTAAGARTNLQLNRFQRSSDTRTIVCSTDVQADGCYLQVDAGGQWGAFNPKTGRWQPLAIAQGGTGGVTAEDARTNLGLGHSSSPTFGHLQLLTENDSTQASSGILSQFLRDTSGAQRARSRIYSEIRGDNKAWLTLHLQSDANTNKYAGLSIDGNFQINGNFIGNAISLSDVVTSKVNLQVNRFVQATGETDVVNHAGTAQIFITDNKNWGAYDTELRRHIALPITQGGTGGLSISEAKTNLQIPSVGAGDWMEIAAPAGVEAGKYYPIVINAQHAGLYLSGFFIDIQTRSSGGGDPMNCCTFNGFIRTGGWSDRKDAGYGYYNRYDSSERALKCILVSAKDSEDNIAVYVEGRAFPVKMRIPKFCTATAVASAHTHGQVTFAWGTPNPGPDSVGVRTLFDFSLNRVGFYQATTEGNYYIGNGERIVLSNGMNVGDELSLTAPKITFSGTVAAGNGFTADGTSVSNATFYSRYRVGNTVYGAEFLASENAAQVIVRDPADTSHQFFNFNLNGTFSPPNGLLTSTGTDWNGQKNTINKFYGIAGSDNAPENAIYGGIHVGFSGNYATQFAGRNSKFWVRSIEAGENKEWLKLITATLAPKIPTDARDGFISDASADTSWAPSNGGGFQSCYAENRIMQSWVDNVGRLYSRFLTTNQPTAPKTDVPWKSAAMLELDNRFTGNNTFLGNLESTRDITCARLFSKGALQTESGGIELYHSTPFIDFHFNKATSDYTARIINDAANQLTFDCQSVRTLHDFTAYGLVRGCNRDAFVAWPISDPSASNGQIRLAPKFQSRFNSVGSNASGAARMSMWFEEHVGSNHRGVVEVSGYGSSTQYWHFRNDGAIWSSVKGDVAWAGTSDLRYKDNVVDYDGLQSLENIKAMNLIKFTYKDDDRKRERRGVAAQQIMEIDPCYVKKSEGSYIDANGEQVNIEKLVLDTNPLLMDALCAIKVLSAQVGELKEENTALRAGTASREEQVTALESEVSDLKKQIADLTLVVNSLLANKAQ</sequence>
<keyword evidence="7" id="KW-1185">Reference proteome</keyword>
<feature type="compositionally biased region" description="Low complexity" evidence="4">
    <location>
        <begin position="81"/>
        <end position="106"/>
    </location>
</feature>
<name>A0AAE7VSK7_9CAUD</name>
<feature type="domain" description="Peptidase S74" evidence="5">
    <location>
        <begin position="1226"/>
        <end position="1330"/>
    </location>
</feature>
<keyword evidence="2" id="KW-1227">Viral tail protein</keyword>
<dbReference type="Proteomes" id="UP000828743">
    <property type="component" value="Segment"/>
</dbReference>
<dbReference type="PROSITE" id="PS51688">
    <property type="entry name" value="ICA"/>
    <property type="match status" value="1"/>
</dbReference>
<feature type="compositionally biased region" description="Polar residues" evidence="4">
    <location>
        <begin position="108"/>
        <end position="135"/>
    </location>
</feature>
<feature type="region of interest" description="Disordered" evidence="4">
    <location>
        <begin position="58"/>
        <end position="212"/>
    </location>
</feature>
<feature type="compositionally biased region" description="Low complexity" evidence="4">
    <location>
        <begin position="144"/>
        <end position="212"/>
    </location>
</feature>
<keyword evidence="2" id="KW-0946">Virion</keyword>
<proteinExistence type="predicted"/>
<feature type="coiled-coil region" evidence="3">
    <location>
        <begin position="1337"/>
        <end position="1371"/>
    </location>
</feature>
<evidence type="ECO:0000256" key="4">
    <source>
        <dbReference type="SAM" id="MobiDB-lite"/>
    </source>
</evidence>